<gene>
    <name evidence="9" type="ORF">SAMN05216602_2502</name>
</gene>
<dbReference type="Pfam" id="PF00293">
    <property type="entry name" value="NUDIX"/>
    <property type="match status" value="1"/>
</dbReference>
<keyword evidence="2" id="KW-0378">Hydrolase</keyword>
<dbReference type="NCBIfam" id="NF011963">
    <property type="entry name" value="PRK15434.1"/>
    <property type="match status" value="1"/>
</dbReference>
<dbReference type="PANTHER" id="PTHR43046:SF12">
    <property type="entry name" value="GDP-MANNOSE MANNOSYL HYDROLASE"/>
    <property type="match status" value="1"/>
</dbReference>
<evidence type="ECO:0000256" key="4">
    <source>
        <dbReference type="PIRSR" id="PIRSR037599-1"/>
    </source>
</evidence>
<feature type="short sequence motif" description="Nudix box" evidence="7">
    <location>
        <begin position="55"/>
        <end position="76"/>
    </location>
</feature>
<evidence type="ECO:0000256" key="6">
    <source>
        <dbReference type="PIRSR" id="PIRSR037599-3"/>
    </source>
</evidence>
<name>A0A1I3KHG6_9GAMM</name>
<feature type="site" description="Critical for catalysis" evidence="4">
    <location>
        <position position="129"/>
    </location>
</feature>
<dbReference type="CDD" id="cd03430">
    <property type="entry name" value="NUDIX_GDPMH_NudD"/>
    <property type="match status" value="1"/>
</dbReference>
<dbReference type="PIRSF" id="PIRSF037599">
    <property type="entry name" value="GDPMH"/>
    <property type="match status" value="1"/>
</dbReference>
<evidence type="ECO:0000256" key="2">
    <source>
        <dbReference type="ARBA" id="ARBA00022801"/>
    </source>
</evidence>
<reference evidence="10" key="1">
    <citation type="submission" date="2016-10" db="EMBL/GenBank/DDBJ databases">
        <authorList>
            <person name="Varghese N."/>
            <person name="Submissions S."/>
        </authorList>
    </citation>
    <scope>NUCLEOTIDE SEQUENCE [LARGE SCALE GENOMIC DNA]</scope>
    <source>
        <strain evidence="10">LMG 22563</strain>
    </source>
</reference>
<feature type="binding site" evidence="6">
    <location>
        <position position="128"/>
    </location>
    <ligand>
        <name>Mg(2+)</name>
        <dbReference type="ChEBI" id="CHEBI:18420"/>
    </ligand>
</feature>
<sequence length="158" mass="18033">MCAADMFLPADTFKTVVAGTPLVSIDLLVRNLQGELLLGERLNRPAQGSWFAPGGRILKNEPLDTAFARLTQEELGQPFQRDQARLLGVYEHFYTDSVFGEAPDTHYVVIAYALELGAQQNLQPPSVQHGRYRWWLIEEMRDEPRIHSNTRDYLQALY</sequence>
<dbReference type="PROSITE" id="PS51462">
    <property type="entry name" value="NUDIX"/>
    <property type="match status" value="1"/>
</dbReference>
<evidence type="ECO:0000256" key="7">
    <source>
        <dbReference type="PIRSR" id="PIRSR037599-4"/>
    </source>
</evidence>
<dbReference type="GO" id="GO:0008727">
    <property type="term" value="F:GDP-mannose mannosyl hydrolase activity"/>
    <property type="evidence" value="ECO:0007669"/>
    <property type="project" value="InterPro"/>
</dbReference>
<protein>
    <submittedName>
        <fullName evidence="9">Colanic acid biosynthesis protein WcaH</fullName>
    </submittedName>
</protein>
<dbReference type="AlphaFoldDB" id="A0A1I3KHG6"/>
<dbReference type="InterPro" id="IPR020084">
    <property type="entry name" value="NUDIX_hydrolase_CS"/>
</dbReference>
<accession>A0A1I3KHG6</accession>
<dbReference type="InterPro" id="IPR015797">
    <property type="entry name" value="NUDIX_hydrolase-like_dom_sf"/>
</dbReference>
<feature type="binding site" evidence="5">
    <location>
        <begin position="7"/>
        <end position="8"/>
    </location>
    <ligand>
        <name>substrate</name>
    </ligand>
</feature>
<dbReference type="InterPro" id="IPR033715">
    <property type="entry name" value="GDPMH"/>
</dbReference>
<dbReference type="SUPFAM" id="SSF55811">
    <property type="entry name" value="Nudix"/>
    <property type="match status" value="1"/>
</dbReference>
<evidence type="ECO:0000256" key="1">
    <source>
        <dbReference type="ARBA" id="ARBA00022723"/>
    </source>
</evidence>
<feature type="binding site" evidence="5">
    <location>
        <position position="41"/>
    </location>
    <ligand>
        <name>substrate</name>
    </ligand>
</feature>
<dbReference type="Proteomes" id="UP000183018">
    <property type="component" value="Unassembled WGS sequence"/>
</dbReference>
<keyword evidence="10" id="KW-1185">Reference proteome</keyword>
<organism evidence="9 10">
    <name type="scientific">Phytopseudomonas argentinensis</name>
    <dbReference type="NCBI Taxonomy" id="289370"/>
    <lineage>
        <taxon>Bacteria</taxon>
        <taxon>Pseudomonadati</taxon>
        <taxon>Pseudomonadota</taxon>
        <taxon>Gammaproteobacteria</taxon>
        <taxon>Pseudomonadales</taxon>
        <taxon>Pseudomonadaceae</taxon>
        <taxon>Phytopseudomonas</taxon>
    </lineage>
</organism>
<feature type="domain" description="Nudix hydrolase" evidence="8">
    <location>
        <begin position="18"/>
        <end position="158"/>
    </location>
</feature>
<dbReference type="PROSITE" id="PS00893">
    <property type="entry name" value="NUDIX_BOX"/>
    <property type="match status" value="1"/>
</dbReference>
<dbReference type="PANTHER" id="PTHR43046">
    <property type="entry name" value="GDP-MANNOSE MANNOSYL HYDROLASE"/>
    <property type="match status" value="1"/>
</dbReference>
<keyword evidence="1 6" id="KW-0479">Metal-binding</keyword>
<evidence type="ECO:0000313" key="10">
    <source>
        <dbReference type="Proteomes" id="UP000183018"/>
    </source>
</evidence>
<feature type="binding site" evidence="5">
    <location>
        <position position="13"/>
    </location>
    <ligand>
        <name>substrate</name>
    </ligand>
</feature>
<keyword evidence="3 6" id="KW-0460">Magnesium</keyword>
<evidence type="ECO:0000256" key="5">
    <source>
        <dbReference type="PIRSR" id="PIRSR037599-2"/>
    </source>
</evidence>
<comment type="cofactor">
    <cofactor evidence="6">
        <name>Mg(2+)</name>
        <dbReference type="ChEBI" id="CHEBI:18420"/>
    </cofactor>
    <text evidence="6">Binds 1 Mg(2+) ion per subunit.</text>
</comment>
<evidence type="ECO:0000313" key="9">
    <source>
        <dbReference type="EMBL" id="SFI71790.1"/>
    </source>
</evidence>
<proteinExistence type="predicted"/>
<dbReference type="STRING" id="289370.SAMN05216602_2502"/>
<dbReference type="Gene3D" id="3.90.79.10">
    <property type="entry name" value="Nucleoside Triphosphate Pyrophosphohydrolase"/>
    <property type="match status" value="1"/>
</dbReference>
<dbReference type="EMBL" id="FORC01000002">
    <property type="protein sequence ID" value="SFI71790.1"/>
    <property type="molecule type" value="Genomic_DNA"/>
</dbReference>
<dbReference type="InterPro" id="IPR000086">
    <property type="entry name" value="NUDIX_hydrolase_dom"/>
</dbReference>
<feature type="binding site" evidence="6">
    <location>
        <position position="74"/>
    </location>
    <ligand>
        <name>Mg(2+)</name>
        <dbReference type="ChEBI" id="CHEBI:18420"/>
    </ligand>
</feature>
<dbReference type="GO" id="GO:0046872">
    <property type="term" value="F:metal ion binding"/>
    <property type="evidence" value="ECO:0007669"/>
    <property type="project" value="UniProtKB-KW"/>
</dbReference>
<feature type="binding site" evidence="6">
    <location>
        <position position="54"/>
    </location>
    <ligand>
        <name>Mg(2+)</name>
        <dbReference type="ChEBI" id="CHEBI:18420"/>
    </ligand>
</feature>
<evidence type="ECO:0000256" key="3">
    <source>
        <dbReference type="ARBA" id="ARBA00022842"/>
    </source>
</evidence>
<evidence type="ECO:0000259" key="8">
    <source>
        <dbReference type="PROSITE" id="PS51462"/>
    </source>
</evidence>